<evidence type="ECO:0000313" key="4">
    <source>
        <dbReference type="EMBL" id="CAG8636473.1"/>
    </source>
</evidence>
<feature type="region of interest" description="Disordered" evidence="2">
    <location>
        <begin position="228"/>
        <end position="307"/>
    </location>
</feature>
<feature type="compositionally biased region" description="Acidic residues" evidence="2">
    <location>
        <begin position="262"/>
        <end position="273"/>
    </location>
</feature>
<reference evidence="4" key="1">
    <citation type="submission" date="2021-06" db="EMBL/GenBank/DDBJ databases">
        <authorList>
            <person name="Kallberg Y."/>
            <person name="Tangrot J."/>
            <person name="Rosling A."/>
        </authorList>
    </citation>
    <scope>NUCLEOTIDE SEQUENCE</scope>
    <source>
        <strain evidence="4">MT106</strain>
    </source>
</reference>
<dbReference type="EMBL" id="CAJVPL010003669">
    <property type="protein sequence ID" value="CAG8636473.1"/>
    <property type="molecule type" value="Genomic_DNA"/>
</dbReference>
<evidence type="ECO:0000256" key="1">
    <source>
        <dbReference type="SAM" id="Coils"/>
    </source>
</evidence>
<organism evidence="4 5">
    <name type="scientific">Ambispora gerdemannii</name>
    <dbReference type="NCBI Taxonomy" id="144530"/>
    <lineage>
        <taxon>Eukaryota</taxon>
        <taxon>Fungi</taxon>
        <taxon>Fungi incertae sedis</taxon>
        <taxon>Mucoromycota</taxon>
        <taxon>Glomeromycotina</taxon>
        <taxon>Glomeromycetes</taxon>
        <taxon>Archaeosporales</taxon>
        <taxon>Ambisporaceae</taxon>
        <taxon>Ambispora</taxon>
    </lineage>
</organism>
<keyword evidence="3" id="KW-0472">Membrane</keyword>
<comment type="caution">
    <text evidence="4">The sequence shown here is derived from an EMBL/GenBank/DDBJ whole genome shotgun (WGS) entry which is preliminary data.</text>
</comment>
<feature type="coiled-coil region" evidence="1">
    <location>
        <begin position="25"/>
        <end position="66"/>
    </location>
</feature>
<gene>
    <name evidence="4" type="ORF">AGERDE_LOCUS10768</name>
</gene>
<feature type="transmembrane region" description="Helical" evidence="3">
    <location>
        <begin position="389"/>
        <end position="407"/>
    </location>
</feature>
<keyword evidence="3" id="KW-0812">Transmembrane</keyword>
<protein>
    <submittedName>
        <fullName evidence="4">364_t:CDS:1</fullName>
    </submittedName>
</protein>
<evidence type="ECO:0000256" key="2">
    <source>
        <dbReference type="SAM" id="MobiDB-lite"/>
    </source>
</evidence>
<proteinExistence type="predicted"/>
<sequence length="417" mass="48035">MTLTTEKHDGFGGFSNTFRELDYFIRHYQNSTEELVNQIKQLKSEKASLETENAKLKEELTIERETNQESAEVMDNFYRRQFIANQTPDILQEFSTDYLKVSWENQAQKQKIKDLEQTIEINNKLLEQQFLAKETQEQAIQTELTCHQINQLEKKQKAIQKTVLALTEQLVDLQIQEEQTEAQIEVPPKFGLEDIHGDTEEQSNNSFLLRLISWHRKKGHELDYRGLEETPAEEETQSPPQPEPTAQLKPEATAETETTTLPEDEGYATDQETEDKKPEIPTMPQSEEESKESKVNSSQSSQSKPTSAIVAVKEQILTNLKENCLTTSDLPPQYQNWEEQLTNLENEEEIEAFMQVINQQIEQRAKELNKENTNQEAKKQPSTSLTTKMLLGGGIAILLVVSFLVLIRKSRKKQNFS</sequence>
<dbReference type="Proteomes" id="UP000789831">
    <property type="component" value="Unassembled WGS sequence"/>
</dbReference>
<keyword evidence="5" id="KW-1185">Reference proteome</keyword>
<keyword evidence="3" id="KW-1133">Transmembrane helix</keyword>
<evidence type="ECO:0000256" key="3">
    <source>
        <dbReference type="SAM" id="Phobius"/>
    </source>
</evidence>
<feature type="compositionally biased region" description="Low complexity" evidence="2">
    <location>
        <begin position="244"/>
        <end position="260"/>
    </location>
</feature>
<evidence type="ECO:0000313" key="5">
    <source>
        <dbReference type="Proteomes" id="UP000789831"/>
    </source>
</evidence>
<feature type="coiled-coil region" evidence="1">
    <location>
        <begin position="149"/>
        <end position="183"/>
    </location>
</feature>
<accession>A0A9N9GV43</accession>
<dbReference type="AlphaFoldDB" id="A0A9N9GV43"/>
<dbReference type="OrthoDB" id="10654879at2759"/>
<feature type="compositionally biased region" description="Low complexity" evidence="2">
    <location>
        <begin position="295"/>
        <end position="304"/>
    </location>
</feature>
<name>A0A9N9GV43_9GLOM</name>
<keyword evidence="1" id="KW-0175">Coiled coil</keyword>